<feature type="compositionally biased region" description="Polar residues" evidence="4">
    <location>
        <begin position="76"/>
        <end position="90"/>
    </location>
</feature>
<protein>
    <recommendedName>
        <fullName evidence="5">Ig-like domain-containing protein</fullName>
    </recommendedName>
</protein>
<reference evidence="6" key="3">
    <citation type="submission" date="2025-08" db="UniProtKB">
        <authorList>
            <consortium name="Ensembl"/>
        </authorList>
    </citation>
    <scope>IDENTIFICATION</scope>
    <source>
        <strain evidence="6">JP 163 A</strain>
    </source>
</reference>
<feature type="domain" description="Ig-like" evidence="5">
    <location>
        <begin position="24"/>
        <end position="140"/>
    </location>
</feature>
<reference evidence="7" key="1">
    <citation type="submission" date="2012-01" db="EMBL/GenBank/DDBJ databases">
        <authorList>
            <person name="Walter R."/>
            <person name="Schartl M."/>
            <person name="Warren W."/>
        </authorList>
    </citation>
    <scope>NUCLEOTIDE SEQUENCE [LARGE SCALE GENOMIC DNA]</scope>
    <source>
        <strain evidence="7">JP 163 A</strain>
    </source>
</reference>
<dbReference type="InterPro" id="IPR036179">
    <property type="entry name" value="Ig-like_dom_sf"/>
</dbReference>
<dbReference type="PANTHER" id="PTHR24100">
    <property type="entry name" value="BUTYROPHILIN"/>
    <property type="match status" value="1"/>
</dbReference>
<name>A0A3B5PZR0_XIPMA</name>
<keyword evidence="7" id="KW-1185">Reference proteome</keyword>
<dbReference type="InterPro" id="IPR013783">
    <property type="entry name" value="Ig-like_fold"/>
</dbReference>
<dbReference type="GO" id="GO:0050852">
    <property type="term" value="P:T cell receptor signaling pathway"/>
    <property type="evidence" value="ECO:0007669"/>
    <property type="project" value="TreeGrafter"/>
</dbReference>
<dbReference type="SUPFAM" id="SSF48726">
    <property type="entry name" value="Immunoglobulin"/>
    <property type="match status" value="2"/>
</dbReference>
<dbReference type="InterPro" id="IPR050504">
    <property type="entry name" value="IgSF_BTN/MOG"/>
</dbReference>
<evidence type="ECO:0000256" key="2">
    <source>
        <dbReference type="ARBA" id="ARBA00023136"/>
    </source>
</evidence>
<dbReference type="InterPro" id="IPR003599">
    <property type="entry name" value="Ig_sub"/>
</dbReference>
<reference evidence="6" key="4">
    <citation type="submission" date="2025-09" db="UniProtKB">
        <authorList>
            <consortium name="Ensembl"/>
        </authorList>
    </citation>
    <scope>IDENTIFICATION</scope>
    <source>
        <strain evidence="6">JP 163 A</strain>
    </source>
</reference>
<dbReference type="GO" id="GO:0009897">
    <property type="term" value="C:external side of plasma membrane"/>
    <property type="evidence" value="ECO:0007669"/>
    <property type="project" value="TreeGrafter"/>
</dbReference>
<dbReference type="SMART" id="SM00409">
    <property type="entry name" value="IG"/>
    <property type="match status" value="2"/>
</dbReference>
<dbReference type="Ensembl" id="ENSXMAT00000038806.1">
    <property type="protein sequence ID" value="ENSXMAP00000025103.1"/>
    <property type="gene ID" value="ENSXMAG00000023666.1"/>
</dbReference>
<sequence>MPILNVSEFFCPDETCWLKTRKLPTCLFLWQNFSLYRLHHVLRAAASVLLPCRTRKNLPGDVRVEWRDRDDKTVHVYQNGSDQPGEQNRSYRTRTKMEEDPLRTGDLSLTLRRPTDEDSNIYTCSVSKGDGDILMKKQVKLQVKGQWVMVTPGGDADLQCQIPGAAAATVVEWTKDDLPANEYVFFYRNGRPYDKYQHQAFRGRVALKNRSGAGSGDVSLVLKNVSVEDRGTFRCRQWVALLPCNKKVLGSIPGPGSFCTESACSPCACWVLSGSPASSYTLKT</sequence>
<feature type="domain" description="Ig-like" evidence="5">
    <location>
        <begin position="150"/>
        <end position="236"/>
    </location>
</feature>
<dbReference type="Proteomes" id="UP000002852">
    <property type="component" value="Unassembled WGS sequence"/>
</dbReference>
<dbReference type="InterPro" id="IPR007110">
    <property type="entry name" value="Ig-like_dom"/>
</dbReference>
<dbReference type="InParanoid" id="A0A3B5PZR0"/>
<dbReference type="PANTHER" id="PTHR24100:SF151">
    <property type="entry name" value="ICOS LIGAND"/>
    <property type="match status" value="1"/>
</dbReference>
<keyword evidence="3" id="KW-0393">Immunoglobulin domain</keyword>
<proteinExistence type="predicted"/>
<evidence type="ECO:0000256" key="3">
    <source>
        <dbReference type="ARBA" id="ARBA00023319"/>
    </source>
</evidence>
<evidence type="ECO:0000313" key="6">
    <source>
        <dbReference type="Ensembl" id="ENSXMAP00000025103.1"/>
    </source>
</evidence>
<evidence type="ECO:0000256" key="1">
    <source>
        <dbReference type="ARBA" id="ARBA00004370"/>
    </source>
</evidence>
<evidence type="ECO:0000313" key="7">
    <source>
        <dbReference type="Proteomes" id="UP000002852"/>
    </source>
</evidence>
<dbReference type="PROSITE" id="PS50835">
    <property type="entry name" value="IG_LIKE"/>
    <property type="match status" value="2"/>
</dbReference>
<dbReference type="Pfam" id="PF07686">
    <property type="entry name" value="V-set"/>
    <property type="match status" value="2"/>
</dbReference>
<evidence type="ECO:0000259" key="5">
    <source>
        <dbReference type="PROSITE" id="PS50835"/>
    </source>
</evidence>
<dbReference type="GeneTree" id="ENSGT01140000284686"/>
<dbReference type="InterPro" id="IPR013106">
    <property type="entry name" value="Ig_V-set"/>
</dbReference>
<dbReference type="Gene3D" id="2.60.40.10">
    <property type="entry name" value="Immunoglobulins"/>
    <property type="match status" value="2"/>
</dbReference>
<dbReference type="GO" id="GO:0001817">
    <property type="term" value="P:regulation of cytokine production"/>
    <property type="evidence" value="ECO:0007669"/>
    <property type="project" value="TreeGrafter"/>
</dbReference>
<dbReference type="GO" id="GO:0005102">
    <property type="term" value="F:signaling receptor binding"/>
    <property type="evidence" value="ECO:0007669"/>
    <property type="project" value="TreeGrafter"/>
</dbReference>
<evidence type="ECO:0000256" key="4">
    <source>
        <dbReference type="SAM" id="MobiDB-lite"/>
    </source>
</evidence>
<accession>A0A3B5PZR0</accession>
<organism evidence="6 7">
    <name type="scientific">Xiphophorus maculatus</name>
    <name type="common">Southern platyfish</name>
    <name type="synonym">Platypoecilus maculatus</name>
    <dbReference type="NCBI Taxonomy" id="8083"/>
    <lineage>
        <taxon>Eukaryota</taxon>
        <taxon>Metazoa</taxon>
        <taxon>Chordata</taxon>
        <taxon>Craniata</taxon>
        <taxon>Vertebrata</taxon>
        <taxon>Euteleostomi</taxon>
        <taxon>Actinopterygii</taxon>
        <taxon>Neopterygii</taxon>
        <taxon>Teleostei</taxon>
        <taxon>Neoteleostei</taxon>
        <taxon>Acanthomorphata</taxon>
        <taxon>Ovalentaria</taxon>
        <taxon>Atherinomorphae</taxon>
        <taxon>Cyprinodontiformes</taxon>
        <taxon>Poeciliidae</taxon>
        <taxon>Poeciliinae</taxon>
        <taxon>Xiphophorus</taxon>
    </lineage>
</organism>
<dbReference type="AlphaFoldDB" id="A0A3B5PZR0"/>
<reference evidence="7" key="2">
    <citation type="journal article" date="2013" name="Nat. Genet.">
        <title>The genome of the platyfish, Xiphophorus maculatus, provides insights into evolutionary adaptation and several complex traits.</title>
        <authorList>
            <person name="Schartl M."/>
            <person name="Walter R.B."/>
            <person name="Shen Y."/>
            <person name="Garcia T."/>
            <person name="Catchen J."/>
            <person name="Amores A."/>
            <person name="Braasch I."/>
            <person name="Chalopin D."/>
            <person name="Volff J.N."/>
            <person name="Lesch K.P."/>
            <person name="Bisazza A."/>
            <person name="Minx P."/>
            <person name="Hillier L."/>
            <person name="Wilson R.K."/>
            <person name="Fuerstenberg S."/>
            <person name="Boore J."/>
            <person name="Searle S."/>
            <person name="Postlethwait J.H."/>
            <person name="Warren W.C."/>
        </authorList>
    </citation>
    <scope>NUCLEOTIDE SEQUENCE [LARGE SCALE GENOMIC DNA]</scope>
    <source>
        <strain evidence="7">JP 163 A</strain>
    </source>
</reference>
<comment type="subcellular location">
    <subcellularLocation>
        <location evidence="1">Membrane</location>
    </subcellularLocation>
</comment>
<dbReference type="SMART" id="SM00406">
    <property type="entry name" value="IGv"/>
    <property type="match status" value="2"/>
</dbReference>
<keyword evidence="2" id="KW-0472">Membrane</keyword>
<feature type="region of interest" description="Disordered" evidence="4">
    <location>
        <begin position="75"/>
        <end position="96"/>
    </location>
</feature>